<feature type="signal peptide" evidence="3">
    <location>
        <begin position="1"/>
        <end position="18"/>
    </location>
</feature>
<feature type="compositionally biased region" description="Polar residues" evidence="1">
    <location>
        <begin position="158"/>
        <end position="173"/>
    </location>
</feature>
<keyword evidence="2" id="KW-0812">Transmembrane</keyword>
<reference evidence="4" key="2">
    <citation type="submission" date="2024-07" db="EMBL/GenBank/DDBJ databases">
        <title>Streptomyces haneummycinica sp. nov., a new antibiotic-producing actinobacterium isolated from marine sediment.</title>
        <authorList>
            <person name="Uemura M."/>
            <person name="Hamada M."/>
            <person name="Hirano S."/>
            <person name="Kobayashi K."/>
            <person name="Ohshiro T."/>
            <person name="Kobayashi T."/>
            <person name="Terahara T."/>
        </authorList>
    </citation>
    <scope>NUCLEOTIDE SEQUENCE</scope>
    <source>
        <strain evidence="4">KM77-8</strain>
    </source>
</reference>
<feature type="region of interest" description="Disordered" evidence="1">
    <location>
        <begin position="22"/>
        <end position="180"/>
    </location>
</feature>
<feature type="compositionally biased region" description="Basic and acidic residues" evidence="1">
    <location>
        <begin position="72"/>
        <end position="107"/>
    </location>
</feature>
<feature type="compositionally biased region" description="Low complexity" evidence="1">
    <location>
        <begin position="55"/>
        <end position="71"/>
    </location>
</feature>
<reference evidence="4" key="1">
    <citation type="submission" date="2024-06" db="EMBL/GenBank/DDBJ databases">
        <authorList>
            <consortium name="consrtm"/>
            <person name="Uemura M."/>
            <person name="Terahara T."/>
        </authorList>
    </citation>
    <scope>NUCLEOTIDE SEQUENCE</scope>
    <source>
        <strain evidence="4">KM77-8</strain>
    </source>
</reference>
<feature type="transmembrane region" description="Helical" evidence="2">
    <location>
        <begin position="188"/>
        <end position="209"/>
    </location>
</feature>
<proteinExistence type="predicted"/>
<feature type="chain" id="PRO_5043647411" evidence="3">
    <location>
        <begin position="19"/>
        <end position="220"/>
    </location>
</feature>
<organism evidence="4">
    <name type="scientific">Streptomyces haneummycinicus</name>
    <dbReference type="NCBI Taxonomy" id="3074435"/>
    <lineage>
        <taxon>Bacteria</taxon>
        <taxon>Bacillati</taxon>
        <taxon>Actinomycetota</taxon>
        <taxon>Actinomycetes</taxon>
        <taxon>Kitasatosporales</taxon>
        <taxon>Streptomycetaceae</taxon>
        <taxon>Streptomyces</taxon>
    </lineage>
</organism>
<keyword evidence="2" id="KW-0472">Membrane</keyword>
<gene>
    <name evidence="4" type="ORF">SHKM778_00760</name>
</gene>
<keyword evidence="3" id="KW-0732">Signal</keyword>
<evidence type="ECO:0000256" key="2">
    <source>
        <dbReference type="SAM" id="Phobius"/>
    </source>
</evidence>
<protein>
    <submittedName>
        <fullName evidence="4">Uncharacterized protein</fullName>
    </submittedName>
</protein>
<keyword evidence="2" id="KW-1133">Transmembrane helix</keyword>
<evidence type="ECO:0000313" key="4">
    <source>
        <dbReference type="EMBL" id="BFO13688.1"/>
    </source>
</evidence>
<evidence type="ECO:0000256" key="3">
    <source>
        <dbReference type="SAM" id="SignalP"/>
    </source>
</evidence>
<evidence type="ECO:0000256" key="1">
    <source>
        <dbReference type="SAM" id="MobiDB-lite"/>
    </source>
</evidence>
<accession>A0AAT9H8Q0</accession>
<dbReference type="EMBL" id="AP035768">
    <property type="protein sequence ID" value="BFO13688.1"/>
    <property type="molecule type" value="Genomic_DNA"/>
</dbReference>
<sequence length="220" mass="22731">MTPWLRVVGATVVLVAGAAVQPSGSAAASFGPGAVYGAPSTRDPSASPAPPTPPTSSSSSSPRGESPSGEPSRADRPDEERDRPGRHEDSPERRHDERERERERDGADDGGAGVVPRKPGRADGGAHDRPDAEDMPGPWDDERAVPEAPDVDTVPAAPTSQAAVPVPSATSGTPEPDTVSATEPVLRILPLGSGLMLIGLGFGLAFVALRMRQRQRSGTS</sequence>
<feature type="compositionally biased region" description="Low complexity" evidence="1">
    <location>
        <begin position="22"/>
        <end position="46"/>
    </location>
</feature>
<dbReference type="AlphaFoldDB" id="A0AAT9H8Q0"/>
<name>A0AAT9H8Q0_9ACTN</name>
<feature type="compositionally biased region" description="Basic and acidic residues" evidence="1">
    <location>
        <begin position="120"/>
        <end position="132"/>
    </location>
</feature>